<dbReference type="GO" id="GO:0006508">
    <property type="term" value="P:proteolysis"/>
    <property type="evidence" value="ECO:0007669"/>
    <property type="project" value="UniProtKB-KW"/>
</dbReference>
<evidence type="ECO:0000256" key="5">
    <source>
        <dbReference type="ARBA" id="ARBA00022801"/>
    </source>
</evidence>
<keyword evidence="3 11" id="KW-0645">Protease</keyword>
<dbReference type="InterPro" id="IPR034016">
    <property type="entry name" value="M1_APN-typ"/>
</dbReference>
<evidence type="ECO:0000256" key="1">
    <source>
        <dbReference type="ARBA" id="ARBA00010136"/>
    </source>
</evidence>
<evidence type="ECO:0000256" key="4">
    <source>
        <dbReference type="ARBA" id="ARBA00022723"/>
    </source>
</evidence>
<evidence type="ECO:0000313" key="15">
    <source>
        <dbReference type="EMBL" id="SGZ39737.1"/>
    </source>
</evidence>
<keyword evidence="6 9" id="KW-0862">Zinc</keyword>
<feature type="binding site" evidence="9">
    <location>
        <position position="326"/>
    </location>
    <ligand>
        <name>Zn(2+)</name>
        <dbReference type="ChEBI" id="CHEBI:29105"/>
        <note>catalytic</note>
    </ligand>
</feature>
<dbReference type="Gene3D" id="2.60.40.1910">
    <property type="match status" value="1"/>
</dbReference>
<reference evidence="16" key="1">
    <citation type="submission" date="2016-11" db="EMBL/GenBank/DDBJ databases">
        <authorList>
            <person name="Guldener U."/>
        </authorList>
    </citation>
    <scope>NUCLEOTIDE SEQUENCE [LARGE SCALE GENOMIC DNA]</scope>
</reference>
<dbReference type="GO" id="GO:0043171">
    <property type="term" value="P:peptide catabolic process"/>
    <property type="evidence" value="ECO:0007669"/>
    <property type="project" value="TreeGrafter"/>
</dbReference>
<dbReference type="VEuPathDB" id="FungiDB:HGUI_01937"/>
<dbReference type="OrthoDB" id="10031169at2759"/>
<accession>A0A1L0CMX0</accession>
<evidence type="ECO:0000256" key="6">
    <source>
        <dbReference type="ARBA" id="ARBA00022833"/>
    </source>
</evidence>
<dbReference type="Pfam" id="PF17900">
    <property type="entry name" value="Peptidase_M1_N"/>
    <property type="match status" value="1"/>
</dbReference>
<dbReference type="InterPro" id="IPR001930">
    <property type="entry name" value="Peptidase_M1"/>
</dbReference>
<evidence type="ECO:0000256" key="7">
    <source>
        <dbReference type="ARBA" id="ARBA00023049"/>
    </source>
</evidence>
<dbReference type="Gene3D" id="2.60.40.1730">
    <property type="entry name" value="tricorn interacting facor f3 domain"/>
    <property type="match status" value="1"/>
</dbReference>
<dbReference type="Pfam" id="PF01433">
    <property type="entry name" value="Peptidase_M1"/>
    <property type="match status" value="1"/>
</dbReference>
<dbReference type="CDD" id="cd09601">
    <property type="entry name" value="M1_APN-Q_like"/>
    <property type="match status" value="1"/>
</dbReference>
<dbReference type="FunFam" id="1.10.390.10:FF:000001">
    <property type="entry name" value="Aminopeptidase"/>
    <property type="match status" value="1"/>
</dbReference>
<dbReference type="GO" id="GO:0000328">
    <property type="term" value="C:fungal-type vacuole lumen"/>
    <property type="evidence" value="ECO:0007669"/>
    <property type="project" value="EnsemblFungi"/>
</dbReference>
<dbReference type="InterPro" id="IPR014782">
    <property type="entry name" value="Peptidase_M1_dom"/>
</dbReference>
<sequence>MCKHFNENGSLNIEEIPRDLPTNVKPVDYHISFNVDEKAFTFKGETIVEFDVLEPFTKELNYLELNTCELYDVKAKLLTPVEEEVVKVEEFTKYQKTRFTFGEETLLKLNKGDKVKMIINYGGYLNDKMCGFYRSKYEDENGDIKYQFVTQFEATDARKAFPCYDHPSIKSDFTVKMESIKEFVHISNMASNAEEIVGDRKITTFNTLPKHSTYLVAFCVGDFVPVKSQYNYRIPVTTWTVKGAEKRSQYSADFTSKCLEFYENLFDIPFPFNKVDSILCKEFSAGAMENSGMITYREGALLLDPEQHTIAELQRVSEVIAHEVAHQWFGNLVTMSDWTDLWLNESGATFWSWFCCNNFYPEWNVWEAFITDSLASAFSLDSLRSSHAIQNESCAPDEINQIFDAISYAKGGSLLRMIKTWLGEKDFVAGVSSYLKEFAWQNATTADLWDHLEKVSGKPVKESMSIWTKNVGHPIVTVEEIAKTETEITLKLTQNRFLKTADVKEEENQVIYPIVLFFKTEANTKEGDFDRSKIFDTRETTITLPVSSATDFYKLNGNHSGFFVTKYPDSRYEKLAKQSSFMTDDDKAGLIGEMTSLCAAGFIKTSIFLNLIVSWKNESSPGIWDQMLVALGNIRTAWLFEDKATMDKLKSISAKLAADKLNELGWEIKETDSFNLKELKVSLLYAAVNNGDEKYRKMCLDLFHKYLEDESVINPLYRDTMFTAVALNGDAKDYDAVFKIYRKNDSRKIIALRTFTRFQGKEYVDKTFELIKEKIILPQDIFIALGMIGIPREGVQTLWNWLTSNWDQIVLDFPPSLNMLSYIVKICTSGFTTYEKRDEIKAFFADKECNGFDMALAQSLDSITTKAKWVERDGADLTEYLANI</sequence>
<dbReference type="PANTHER" id="PTHR11533">
    <property type="entry name" value="PROTEASE M1 ZINC METALLOPROTEASE"/>
    <property type="match status" value="1"/>
</dbReference>
<keyword evidence="7 11" id="KW-0482">Metalloprotease</keyword>
<feature type="domain" description="ERAP1-like C-terminal" evidence="13">
    <location>
        <begin position="552"/>
        <end position="864"/>
    </location>
</feature>
<dbReference type="InterPro" id="IPR045357">
    <property type="entry name" value="Aminopeptidase_N-like_N"/>
</dbReference>
<proteinExistence type="inferred from homology"/>
<dbReference type="GO" id="GO:0120113">
    <property type="term" value="P:cytoplasm to vacuole targeting by the NVT pathway"/>
    <property type="evidence" value="ECO:0007669"/>
    <property type="project" value="EnsemblFungi"/>
</dbReference>
<dbReference type="GO" id="GO:0005771">
    <property type="term" value="C:multivesicular body"/>
    <property type="evidence" value="ECO:0007669"/>
    <property type="project" value="EnsemblFungi"/>
</dbReference>
<feature type="binding site" evidence="9">
    <location>
        <position position="345"/>
    </location>
    <ligand>
        <name>Zn(2+)</name>
        <dbReference type="ChEBI" id="CHEBI:29105"/>
        <note>catalytic</note>
    </ligand>
</feature>
<feature type="active site" description="Proton acceptor" evidence="8">
    <location>
        <position position="323"/>
    </location>
</feature>
<comment type="cofactor">
    <cofactor evidence="9 11">
        <name>Zn(2+)</name>
        <dbReference type="ChEBI" id="CHEBI:29105"/>
    </cofactor>
    <text evidence="9 11">Binds 1 zinc ion per subunit.</text>
</comment>
<dbReference type="EC" id="3.4.11.-" evidence="11"/>
<name>A0A1L0CMX0_9ASCO</name>
<keyword evidence="5 11" id="KW-0378">Hydrolase</keyword>
<evidence type="ECO:0000259" key="14">
    <source>
        <dbReference type="Pfam" id="PF17900"/>
    </source>
</evidence>
<evidence type="ECO:0000256" key="3">
    <source>
        <dbReference type="ARBA" id="ARBA00022670"/>
    </source>
</evidence>
<evidence type="ECO:0000256" key="11">
    <source>
        <dbReference type="RuleBase" id="RU364040"/>
    </source>
</evidence>
<dbReference type="InterPro" id="IPR042097">
    <property type="entry name" value="Aminopeptidase_N-like_N_sf"/>
</dbReference>
<protein>
    <recommendedName>
        <fullName evidence="11">Aminopeptidase</fullName>
        <ecNumber evidence="11">3.4.11.-</ecNumber>
    </recommendedName>
</protein>
<keyword evidence="16" id="KW-1185">Reference proteome</keyword>
<feature type="domain" description="Aminopeptidase N-like N-terminal" evidence="14">
    <location>
        <begin position="25"/>
        <end position="215"/>
    </location>
</feature>
<feature type="domain" description="Peptidase M1 membrane alanine aminopeptidase" evidence="12">
    <location>
        <begin position="250"/>
        <end position="467"/>
    </location>
</feature>
<dbReference type="AlphaFoldDB" id="A0A1L0CMX0"/>
<dbReference type="SUPFAM" id="SSF63737">
    <property type="entry name" value="Leukotriene A4 hydrolase N-terminal domain"/>
    <property type="match status" value="1"/>
</dbReference>
<dbReference type="InterPro" id="IPR027268">
    <property type="entry name" value="Peptidase_M4/M1_CTD_sf"/>
</dbReference>
<dbReference type="GO" id="GO:0061957">
    <property type="term" value="C:NVT complex"/>
    <property type="evidence" value="ECO:0007669"/>
    <property type="project" value="EnsemblFungi"/>
</dbReference>
<comment type="similarity">
    <text evidence="1 11">Belongs to the peptidase M1 family.</text>
</comment>
<dbReference type="Gene3D" id="1.25.50.20">
    <property type="match status" value="1"/>
</dbReference>
<dbReference type="Pfam" id="PF11838">
    <property type="entry name" value="ERAP1_C"/>
    <property type="match status" value="1"/>
</dbReference>
<keyword evidence="2 11" id="KW-0031">Aminopeptidase</keyword>
<evidence type="ECO:0000256" key="9">
    <source>
        <dbReference type="PIRSR" id="PIRSR634016-3"/>
    </source>
</evidence>
<dbReference type="SUPFAM" id="SSF55486">
    <property type="entry name" value="Metalloproteases ('zincins'), catalytic domain"/>
    <property type="match status" value="1"/>
</dbReference>
<keyword evidence="4 9" id="KW-0479">Metal-binding</keyword>
<gene>
    <name evidence="15" type="ORF">HGUI_01937</name>
</gene>
<evidence type="ECO:0000256" key="2">
    <source>
        <dbReference type="ARBA" id="ARBA00022438"/>
    </source>
</evidence>
<dbReference type="Gene3D" id="1.10.390.10">
    <property type="entry name" value="Neutral Protease Domain 2"/>
    <property type="match status" value="1"/>
</dbReference>
<evidence type="ECO:0000259" key="13">
    <source>
        <dbReference type="Pfam" id="PF11838"/>
    </source>
</evidence>
<dbReference type="GO" id="GO:0008270">
    <property type="term" value="F:zinc ion binding"/>
    <property type="evidence" value="ECO:0007669"/>
    <property type="project" value="UniProtKB-UniRule"/>
</dbReference>
<dbReference type="GO" id="GO:0042277">
    <property type="term" value="F:peptide binding"/>
    <property type="evidence" value="ECO:0007669"/>
    <property type="project" value="TreeGrafter"/>
</dbReference>
<dbReference type="PRINTS" id="PR00756">
    <property type="entry name" value="ALADIPTASE"/>
</dbReference>
<evidence type="ECO:0000256" key="10">
    <source>
        <dbReference type="PIRSR" id="PIRSR634016-4"/>
    </source>
</evidence>
<dbReference type="EMBL" id="FQNF01000030">
    <property type="protein sequence ID" value="SGZ39737.1"/>
    <property type="molecule type" value="Genomic_DNA"/>
</dbReference>
<dbReference type="InterPro" id="IPR024571">
    <property type="entry name" value="ERAP1-like_C_dom"/>
</dbReference>
<evidence type="ECO:0000313" key="16">
    <source>
        <dbReference type="Proteomes" id="UP000183365"/>
    </source>
</evidence>
<organism evidence="15 16">
    <name type="scientific">Hanseniaspora guilliermondii</name>
    <dbReference type="NCBI Taxonomy" id="56406"/>
    <lineage>
        <taxon>Eukaryota</taxon>
        <taxon>Fungi</taxon>
        <taxon>Dikarya</taxon>
        <taxon>Ascomycota</taxon>
        <taxon>Saccharomycotina</taxon>
        <taxon>Saccharomycetes</taxon>
        <taxon>Saccharomycodales</taxon>
        <taxon>Saccharomycodaceae</taxon>
        <taxon>Hanseniaspora</taxon>
    </lineage>
</organism>
<evidence type="ECO:0000256" key="8">
    <source>
        <dbReference type="PIRSR" id="PIRSR634016-1"/>
    </source>
</evidence>
<dbReference type="PANTHER" id="PTHR11533:SF174">
    <property type="entry name" value="PUROMYCIN-SENSITIVE AMINOPEPTIDASE-RELATED"/>
    <property type="match status" value="1"/>
</dbReference>
<dbReference type="InterPro" id="IPR050344">
    <property type="entry name" value="Peptidase_M1_aminopeptidases"/>
</dbReference>
<feature type="binding site" evidence="9">
    <location>
        <position position="322"/>
    </location>
    <ligand>
        <name>Zn(2+)</name>
        <dbReference type="ChEBI" id="CHEBI:29105"/>
        <note>catalytic</note>
    </ligand>
</feature>
<dbReference type="Proteomes" id="UP000183365">
    <property type="component" value="Unassembled WGS sequence"/>
</dbReference>
<dbReference type="GO" id="GO:0070006">
    <property type="term" value="F:metalloaminopeptidase activity"/>
    <property type="evidence" value="ECO:0007669"/>
    <property type="project" value="TreeGrafter"/>
</dbReference>
<feature type="site" description="Transition state stabilizer" evidence="10">
    <location>
        <position position="408"/>
    </location>
</feature>
<evidence type="ECO:0000259" key="12">
    <source>
        <dbReference type="Pfam" id="PF01433"/>
    </source>
</evidence>
<dbReference type="GO" id="GO:0016020">
    <property type="term" value="C:membrane"/>
    <property type="evidence" value="ECO:0007669"/>
    <property type="project" value="TreeGrafter"/>
</dbReference>